<evidence type="ECO:0000256" key="1">
    <source>
        <dbReference type="SAM" id="MobiDB-lite"/>
    </source>
</evidence>
<dbReference type="Pfam" id="PF18962">
    <property type="entry name" value="Por_Secre_tail"/>
    <property type="match status" value="1"/>
</dbReference>
<accession>A0A382LWQ1</accession>
<organism evidence="3">
    <name type="scientific">marine metagenome</name>
    <dbReference type="NCBI Taxonomy" id="408172"/>
    <lineage>
        <taxon>unclassified sequences</taxon>
        <taxon>metagenomes</taxon>
        <taxon>ecological metagenomes</taxon>
    </lineage>
</organism>
<feature type="region of interest" description="Disordered" evidence="1">
    <location>
        <begin position="50"/>
        <end position="85"/>
    </location>
</feature>
<dbReference type="InterPro" id="IPR013783">
    <property type="entry name" value="Ig-like_fold"/>
</dbReference>
<dbReference type="InterPro" id="IPR026444">
    <property type="entry name" value="Secre_tail"/>
</dbReference>
<proteinExistence type="predicted"/>
<protein>
    <recommendedName>
        <fullName evidence="2">Secretion system C-terminal sorting domain-containing protein</fullName>
    </recommendedName>
</protein>
<name>A0A382LWQ1_9ZZZZ</name>
<feature type="non-terminal residue" evidence="3">
    <location>
        <position position="1"/>
    </location>
</feature>
<dbReference type="Gene3D" id="2.60.40.4070">
    <property type="match status" value="1"/>
</dbReference>
<feature type="compositionally biased region" description="Polar residues" evidence="1">
    <location>
        <begin position="58"/>
        <end position="80"/>
    </location>
</feature>
<feature type="domain" description="Secretion system C-terminal sorting" evidence="2">
    <location>
        <begin position="241"/>
        <end position="316"/>
    </location>
</feature>
<gene>
    <name evidence="3" type="ORF">METZ01_LOCUS292316</name>
</gene>
<evidence type="ECO:0000313" key="3">
    <source>
        <dbReference type="EMBL" id="SVC39462.1"/>
    </source>
</evidence>
<evidence type="ECO:0000259" key="2">
    <source>
        <dbReference type="Pfam" id="PF18962"/>
    </source>
</evidence>
<dbReference type="AlphaFoldDB" id="A0A382LWQ1"/>
<dbReference type="Gene3D" id="2.60.40.10">
    <property type="entry name" value="Immunoglobulins"/>
    <property type="match status" value="1"/>
</dbReference>
<dbReference type="EMBL" id="UINC01088867">
    <property type="protein sequence ID" value="SVC39462.1"/>
    <property type="molecule type" value="Genomic_DNA"/>
</dbReference>
<dbReference type="NCBIfam" id="TIGR04183">
    <property type="entry name" value="Por_Secre_tail"/>
    <property type="match status" value="1"/>
</dbReference>
<sequence length="319" mass="34759">SNGYGFYVLGPSGLSNVDYSTGWTSNEVQNGAPDAVELWVNGSIVDAVSYEDTGDPMTDSNGGSLEQTSGLSETNSTGDNSIGRIGLDGSSWQTMTISPGNANNVSGSNDQSLPVELTSFTAISQKGSVKLSWVTESEIDNLGFLIDRSLEPNSDFTTVADYRFVPELQGQGSVTYHTDYSYTDREVVPGTKYYYVLSDVTGNPEHGEPVTRHTDKMVSATPKWQDMSSALINGFKTFKAYPNPFNPKTVIAYELEDVRKLSVNIVNVYGRQITELYNGIQASGYHEVVWQPKDISAGIYFCHLTSGGDTITRKLVLLK</sequence>
<reference evidence="3" key="1">
    <citation type="submission" date="2018-05" db="EMBL/GenBank/DDBJ databases">
        <authorList>
            <person name="Lanie J.A."/>
            <person name="Ng W.-L."/>
            <person name="Kazmierczak K.M."/>
            <person name="Andrzejewski T.M."/>
            <person name="Davidsen T.M."/>
            <person name="Wayne K.J."/>
            <person name="Tettelin H."/>
            <person name="Glass J.I."/>
            <person name="Rusch D."/>
            <person name="Podicherti R."/>
            <person name="Tsui H.-C.T."/>
            <person name="Winkler M.E."/>
        </authorList>
    </citation>
    <scope>NUCLEOTIDE SEQUENCE</scope>
</reference>